<name>A0ABQ8RZ90_PERAM</name>
<comment type="caution">
    <text evidence="1">The sequence shown here is derived from an EMBL/GenBank/DDBJ whole genome shotgun (WGS) entry which is preliminary data.</text>
</comment>
<sequence length="81" mass="9423">MAGLCVGGNEPSGSLKAICKMDHRRWTHRLTLWDPSIGRRRVERQTTRWADFFKKKAGAHWTSSTRDRQLWRNLEATVLSV</sequence>
<evidence type="ECO:0000313" key="2">
    <source>
        <dbReference type="Proteomes" id="UP001148838"/>
    </source>
</evidence>
<reference evidence="1 2" key="1">
    <citation type="journal article" date="2022" name="Allergy">
        <title>Genome assembly and annotation of Periplaneta americana reveal a comprehensive cockroach allergen profile.</title>
        <authorList>
            <person name="Wang L."/>
            <person name="Xiong Q."/>
            <person name="Saelim N."/>
            <person name="Wang L."/>
            <person name="Nong W."/>
            <person name="Wan A.T."/>
            <person name="Shi M."/>
            <person name="Liu X."/>
            <person name="Cao Q."/>
            <person name="Hui J.H.L."/>
            <person name="Sookrung N."/>
            <person name="Leung T.F."/>
            <person name="Tungtrongchitr A."/>
            <person name="Tsui S.K.W."/>
        </authorList>
    </citation>
    <scope>NUCLEOTIDE SEQUENCE [LARGE SCALE GENOMIC DNA]</scope>
    <source>
        <strain evidence="1">PWHHKU_190912</strain>
    </source>
</reference>
<proteinExistence type="predicted"/>
<dbReference type="Proteomes" id="UP001148838">
    <property type="component" value="Unassembled WGS sequence"/>
</dbReference>
<organism evidence="1 2">
    <name type="scientific">Periplaneta americana</name>
    <name type="common">American cockroach</name>
    <name type="synonym">Blatta americana</name>
    <dbReference type="NCBI Taxonomy" id="6978"/>
    <lineage>
        <taxon>Eukaryota</taxon>
        <taxon>Metazoa</taxon>
        <taxon>Ecdysozoa</taxon>
        <taxon>Arthropoda</taxon>
        <taxon>Hexapoda</taxon>
        <taxon>Insecta</taxon>
        <taxon>Pterygota</taxon>
        <taxon>Neoptera</taxon>
        <taxon>Polyneoptera</taxon>
        <taxon>Dictyoptera</taxon>
        <taxon>Blattodea</taxon>
        <taxon>Blattoidea</taxon>
        <taxon>Blattidae</taxon>
        <taxon>Blattinae</taxon>
        <taxon>Periplaneta</taxon>
    </lineage>
</organism>
<keyword evidence="2" id="KW-1185">Reference proteome</keyword>
<protein>
    <submittedName>
        <fullName evidence="1">Uncharacterized protein</fullName>
    </submittedName>
</protein>
<gene>
    <name evidence="1" type="ORF">ANN_26669</name>
</gene>
<evidence type="ECO:0000313" key="1">
    <source>
        <dbReference type="EMBL" id="KAJ4426870.1"/>
    </source>
</evidence>
<accession>A0ABQ8RZ90</accession>
<dbReference type="EMBL" id="JAJSOF020000039">
    <property type="protein sequence ID" value="KAJ4426870.1"/>
    <property type="molecule type" value="Genomic_DNA"/>
</dbReference>